<protein>
    <submittedName>
        <fullName evidence="2">Uncharacterized protein</fullName>
    </submittedName>
</protein>
<evidence type="ECO:0000313" key="2">
    <source>
        <dbReference type="EMBL" id="KUJ09225.1"/>
    </source>
</evidence>
<dbReference type="GeneID" id="28816176"/>
<gene>
    <name evidence="2" type="ORF">LY89DRAFT_281133</name>
</gene>
<dbReference type="AlphaFoldDB" id="A0A132B9Z5"/>
<sequence length="213" mass="24337">MEHPPPYVPHEPITTEDLETASIRSAAPSYVSDTPTYVSTIPPSPPRTGLPPIPPLPAPPANPNPSLDAYRISSWSKTQTSNPTTKHYQRIAQRRASNLTRQQQSCLLIAALNGEDGIAQIKKKMDAEQRAKNIRTNEDPYLVGEEAAEQNRQERLRKENGWGVLEREDKRWDWLLAQMSDWEERDKNWKRFRKEVITGNRRKLSNRFGFGGP</sequence>
<dbReference type="Proteomes" id="UP000070700">
    <property type="component" value="Unassembled WGS sequence"/>
</dbReference>
<dbReference type="EMBL" id="KQ947432">
    <property type="protein sequence ID" value="KUJ09225.1"/>
    <property type="molecule type" value="Genomic_DNA"/>
</dbReference>
<evidence type="ECO:0000313" key="3">
    <source>
        <dbReference type="Proteomes" id="UP000070700"/>
    </source>
</evidence>
<accession>A0A132B9Z5</accession>
<feature type="compositionally biased region" description="Pro residues" evidence="1">
    <location>
        <begin position="42"/>
        <end position="63"/>
    </location>
</feature>
<organism evidence="2 3">
    <name type="scientific">Mollisia scopiformis</name>
    <name type="common">Conifer needle endophyte fungus</name>
    <name type="synonym">Phialocephala scopiformis</name>
    <dbReference type="NCBI Taxonomy" id="149040"/>
    <lineage>
        <taxon>Eukaryota</taxon>
        <taxon>Fungi</taxon>
        <taxon>Dikarya</taxon>
        <taxon>Ascomycota</taxon>
        <taxon>Pezizomycotina</taxon>
        <taxon>Leotiomycetes</taxon>
        <taxon>Helotiales</taxon>
        <taxon>Mollisiaceae</taxon>
        <taxon>Mollisia</taxon>
    </lineage>
</organism>
<keyword evidence="3" id="KW-1185">Reference proteome</keyword>
<dbReference type="KEGG" id="psco:LY89DRAFT_281133"/>
<evidence type="ECO:0000256" key="1">
    <source>
        <dbReference type="SAM" id="MobiDB-lite"/>
    </source>
</evidence>
<dbReference type="InParanoid" id="A0A132B9Z5"/>
<reference evidence="2 3" key="1">
    <citation type="submission" date="2015-10" db="EMBL/GenBank/DDBJ databases">
        <title>Full genome of DAOMC 229536 Phialocephala scopiformis, a fungal endophyte of spruce producing the potent anti-insectan compound rugulosin.</title>
        <authorList>
            <consortium name="DOE Joint Genome Institute"/>
            <person name="Walker A.K."/>
            <person name="Frasz S.L."/>
            <person name="Seifert K.A."/>
            <person name="Miller J.D."/>
            <person name="Mondo S.J."/>
            <person name="Labutti K."/>
            <person name="Lipzen A."/>
            <person name="Dockter R."/>
            <person name="Kennedy M."/>
            <person name="Grigoriev I.V."/>
            <person name="Spatafora J.W."/>
        </authorList>
    </citation>
    <scope>NUCLEOTIDE SEQUENCE [LARGE SCALE GENOMIC DNA]</scope>
    <source>
        <strain evidence="2 3">CBS 120377</strain>
    </source>
</reference>
<proteinExistence type="predicted"/>
<dbReference type="RefSeq" id="XP_018063580.1">
    <property type="nucleotide sequence ID" value="XM_018206450.1"/>
</dbReference>
<dbReference type="OrthoDB" id="4203030at2759"/>
<feature type="region of interest" description="Disordered" evidence="1">
    <location>
        <begin position="1"/>
        <end position="64"/>
    </location>
</feature>
<name>A0A132B9Z5_MOLSC</name>